<comment type="caution">
    <text evidence="1">The sequence shown here is derived from an EMBL/GenBank/DDBJ whole genome shotgun (WGS) entry which is preliminary data.</text>
</comment>
<name>A0ABS9K412_9RHOO</name>
<organism evidence="1 2">
    <name type="scientific">Dechloromonas hankyongensis</name>
    <dbReference type="NCBI Taxonomy" id="2908002"/>
    <lineage>
        <taxon>Bacteria</taxon>
        <taxon>Pseudomonadati</taxon>
        <taxon>Pseudomonadota</taxon>
        <taxon>Betaproteobacteria</taxon>
        <taxon>Rhodocyclales</taxon>
        <taxon>Azonexaceae</taxon>
        <taxon>Dechloromonas</taxon>
    </lineage>
</organism>
<dbReference type="Proteomes" id="UP001165384">
    <property type="component" value="Unassembled WGS sequence"/>
</dbReference>
<proteinExistence type="predicted"/>
<dbReference type="EMBL" id="JAKLTN010000002">
    <property type="protein sequence ID" value="MCG2577904.1"/>
    <property type="molecule type" value="Genomic_DNA"/>
</dbReference>
<dbReference type="Pfam" id="PF07617">
    <property type="entry name" value="DUF1579"/>
    <property type="match status" value="1"/>
</dbReference>
<evidence type="ECO:0000313" key="2">
    <source>
        <dbReference type="Proteomes" id="UP001165384"/>
    </source>
</evidence>
<protein>
    <submittedName>
        <fullName evidence="1">DUF1579 domain-containing protein</fullName>
    </submittedName>
</protein>
<accession>A0ABS9K412</accession>
<sequence>MGTQTDQTDQAPMTAAPQEEHRWLQQLVGDWTSEAQMAVAPGPAETCKGTETVRSLGGLWIVAEGQGEMPGGGSATMLMTLGYDPAKKRYVGTWVGSMMTHMWLYDGELDAGKTVLTLNSEGPDMSPGAAPGKLARYKDVIEMKTHDHRVLTSHCLSDNGQWELFMTANYRRTR</sequence>
<dbReference type="RefSeq" id="WP_275711233.1">
    <property type="nucleotide sequence ID" value="NZ_JAKLTN010000002.1"/>
</dbReference>
<gene>
    <name evidence="1" type="ORF">LZ012_12985</name>
</gene>
<dbReference type="InterPro" id="IPR011473">
    <property type="entry name" value="DUF1579"/>
</dbReference>
<reference evidence="1" key="1">
    <citation type="submission" date="2022-01" db="EMBL/GenBank/DDBJ databases">
        <authorList>
            <person name="Jo J.-H."/>
            <person name="Im W.-T."/>
        </authorList>
    </citation>
    <scope>NUCLEOTIDE SEQUENCE</scope>
    <source>
        <strain evidence="1">XY25</strain>
    </source>
</reference>
<evidence type="ECO:0000313" key="1">
    <source>
        <dbReference type="EMBL" id="MCG2577904.1"/>
    </source>
</evidence>
<keyword evidence="2" id="KW-1185">Reference proteome</keyword>